<sequence length="39" mass="4224">MKQCQFTIGLLCWAPTECGHDEAGSAGRADNQNIGDTRK</sequence>
<accession>A0A9Q7XUX4</accession>
<keyword evidence="1" id="KW-0614">Plasmid</keyword>
<dbReference type="AlphaFoldDB" id="A0A9Q7XUX4"/>
<geneLocation type="plasmid" evidence="2">
    <name>cbm2636_mp</name>
</geneLocation>
<organism evidence="1 2">
    <name type="scientific">Cupriavidus taiwanensis</name>
    <dbReference type="NCBI Taxonomy" id="164546"/>
    <lineage>
        <taxon>Bacteria</taxon>
        <taxon>Pseudomonadati</taxon>
        <taxon>Pseudomonadota</taxon>
        <taxon>Betaproteobacteria</taxon>
        <taxon>Burkholderiales</taxon>
        <taxon>Burkholderiaceae</taxon>
        <taxon>Cupriavidus</taxon>
    </lineage>
</organism>
<dbReference type="Proteomes" id="UP000254259">
    <property type="component" value="Plasmid CBM2636_mp"/>
</dbReference>
<name>A0A9Q7XUX4_9BURK</name>
<dbReference type="EMBL" id="LT984814">
    <property type="protein sequence ID" value="SPD67977.1"/>
    <property type="molecule type" value="Genomic_DNA"/>
</dbReference>
<evidence type="ECO:0000313" key="1">
    <source>
        <dbReference type="EMBL" id="SPD67977.1"/>
    </source>
</evidence>
<evidence type="ECO:0000313" key="2">
    <source>
        <dbReference type="Proteomes" id="UP000254259"/>
    </source>
</evidence>
<protein>
    <submittedName>
        <fullName evidence="1">Uncharacterized protein</fullName>
    </submittedName>
</protein>
<proteinExistence type="predicted"/>
<gene>
    <name evidence="1" type="ORF">CBM2636_MP20827</name>
</gene>
<reference evidence="1 2" key="1">
    <citation type="submission" date="2018-01" db="EMBL/GenBank/DDBJ databases">
        <authorList>
            <person name="Clerissi C."/>
        </authorList>
    </citation>
    <scope>NUCLEOTIDE SEQUENCE [LARGE SCALE GENOMIC DNA]</scope>
    <source>
        <strain evidence="1">Cupriavidus taiwanensis SWF 66322</strain>
        <plasmid evidence="2">cbm2636_mp</plasmid>
    </source>
</reference>